<evidence type="ECO:0000256" key="1">
    <source>
        <dbReference type="ARBA" id="ARBA00009981"/>
    </source>
</evidence>
<dbReference type="HOGENOM" id="CLU_190806_0_0_0"/>
<dbReference type="STRING" id="443254.Marpi_1212"/>
<evidence type="ECO:0008006" key="4">
    <source>
        <dbReference type="Google" id="ProtNLM"/>
    </source>
</evidence>
<dbReference type="EMBL" id="CP003257">
    <property type="protein sequence ID" value="AEX85617.1"/>
    <property type="molecule type" value="Genomic_DNA"/>
</dbReference>
<dbReference type="OrthoDB" id="9814740at2"/>
<evidence type="ECO:0000313" key="3">
    <source>
        <dbReference type="Proteomes" id="UP000007161"/>
    </source>
</evidence>
<dbReference type="InterPro" id="IPR036165">
    <property type="entry name" value="YefM-like_sf"/>
</dbReference>
<dbReference type="Proteomes" id="UP000007161">
    <property type="component" value="Chromosome"/>
</dbReference>
<accession>H2J8D3</accession>
<evidence type="ECO:0000313" key="2">
    <source>
        <dbReference type="EMBL" id="AEX85617.1"/>
    </source>
</evidence>
<dbReference type="SUPFAM" id="SSF143120">
    <property type="entry name" value="YefM-like"/>
    <property type="match status" value="1"/>
</dbReference>
<dbReference type="RefSeq" id="WP_014296688.1">
    <property type="nucleotide sequence ID" value="NC_016751.1"/>
</dbReference>
<reference evidence="2 3" key="1">
    <citation type="journal article" date="2012" name="J. Bacteriol.">
        <title>Complete Genome Sequence of the Thermophilic, Piezophilic, Heterotrophic Bacterium Marinitoga piezophila KA3.</title>
        <authorList>
            <person name="Lucas S."/>
            <person name="Han J."/>
            <person name="Lapidus A."/>
            <person name="Cheng J.F."/>
            <person name="Goodwin L.A."/>
            <person name="Pitluck S."/>
            <person name="Peters L."/>
            <person name="Mikhailova N."/>
            <person name="Teshima H."/>
            <person name="Detter J.C."/>
            <person name="Han C."/>
            <person name="Tapia R."/>
            <person name="Land M."/>
            <person name="Hauser L."/>
            <person name="Kyrpides N.C."/>
            <person name="Ivanova N."/>
            <person name="Pagani I."/>
            <person name="Vannier P."/>
            <person name="Oger P."/>
            <person name="Bartlett D.H."/>
            <person name="Noll K.M."/>
            <person name="Woyke T."/>
            <person name="Jebbar M."/>
        </authorList>
    </citation>
    <scope>NUCLEOTIDE SEQUENCE [LARGE SCALE GENOMIC DNA]</scope>
    <source>
        <strain evidence="3">DSM 14283 / JCM 11233 / KA3</strain>
    </source>
</reference>
<dbReference type="AlphaFoldDB" id="H2J8D3"/>
<dbReference type="KEGG" id="mpz:Marpi_1212"/>
<organism evidence="2 3">
    <name type="scientific">Marinitoga piezophila (strain DSM 14283 / JCM 11233 / KA3)</name>
    <dbReference type="NCBI Taxonomy" id="443254"/>
    <lineage>
        <taxon>Bacteria</taxon>
        <taxon>Thermotogati</taxon>
        <taxon>Thermotogota</taxon>
        <taxon>Thermotogae</taxon>
        <taxon>Petrotogales</taxon>
        <taxon>Petrotogaceae</taxon>
        <taxon>Marinitoga</taxon>
    </lineage>
</organism>
<sequence length="93" mass="10545">MYNNLVSATEIKKSGVSILAKIIKKTGEAVISVRGKGKYVVLPIETYNYLRECELEAALLEVNNDIKNKKYHTSIDKHIEEIKNALHEDDENV</sequence>
<name>H2J8D3_MARPK</name>
<comment type="similarity">
    <text evidence="1">Belongs to the phD/YefM antitoxin family.</text>
</comment>
<keyword evidence="3" id="KW-1185">Reference proteome</keyword>
<proteinExistence type="inferred from homology"/>
<protein>
    <recommendedName>
        <fullName evidence="4">Antitoxin</fullName>
    </recommendedName>
</protein>
<dbReference type="eggNOG" id="ENOG503302X">
    <property type="taxonomic scope" value="Bacteria"/>
</dbReference>
<gene>
    <name evidence="2" type="ordered locus">Marpi_1212</name>
</gene>
<reference evidence="3" key="2">
    <citation type="submission" date="2012-01" db="EMBL/GenBank/DDBJ databases">
        <title>Complete sequence of chromosome of Marinitoga piezophila KA3.</title>
        <authorList>
            <person name="Lucas S."/>
            <person name="Han J."/>
            <person name="Lapidus A."/>
            <person name="Cheng J.-F."/>
            <person name="Goodwin L."/>
            <person name="Pitluck S."/>
            <person name="Peters L."/>
            <person name="Mikhailova N."/>
            <person name="Teshima H."/>
            <person name="Detter J.C."/>
            <person name="Han C."/>
            <person name="Tapia R."/>
            <person name="Land M."/>
            <person name="Hauser L."/>
            <person name="Kyrpides N."/>
            <person name="Ivanova N."/>
            <person name="Pagani I."/>
            <person name="Jebbar M."/>
            <person name="Vannier P."/>
            <person name="Oger P."/>
            <person name="Cario A."/>
            <person name="Bartlett D."/>
            <person name="Noll K.M."/>
            <person name="Woyke T."/>
        </authorList>
    </citation>
    <scope>NUCLEOTIDE SEQUENCE [LARGE SCALE GENOMIC DNA]</scope>
    <source>
        <strain evidence="3">DSM 14283 / JCM 11233 / KA3</strain>
    </source>
</reference>